<name>A0A7K0JM81_PHOVU</name>
<keyword evidence="1" id="KW-0812">Transmembrane</keyword>
<comment type="caution">
    <text evidence="2">The sequence shown here is derived from an EMBL/GenBank/DDBJ whole genome shotgun (WGS) entry which is preliminary data.</text>
</comment>
<proteinExistence type="predicted"/>
<dbReference type="Proteomes" id="UP000460950">
    <property type="component" value="Unassembled WGS sequence"/>
</dbReference>
<reference evidence="2 3" key="1">
    <citation type="submission" date="2019-09" db="EMBL/GenBank/DDBJ databases">
        <title>In-depth cultivation of the pig gut microbiome towards novel bacterial diversity and tailored functional studies.</title>
        <authorList>
            <person name="Wylensek D."/>
            <person name="Hitch T.C.A."/>
            <person name="Clavel T."/>
        </authorList>
    </citation>
    <scope>NUCLEOTIDE SEQUENCE [LARGE SCALE GENOMIC DNA]</scope>
    <source>
        <strain evidence="2 3">WCA-389-WT-3C</strain>
    </source>
</reference>
<dbReference type="RefSeq" id="WP_154577803.1">
    <property type="nucleotide sequence ID" value="NZ_JADMZJ010000081.1"/>
</dbReference>
<keyword evidence="1" id="KW-1133">Transmembrane helix</keyword>
<accession>A0A7K0JM81</accession>
<evidence type="ECO:0000313" key="3">
    <source>
        <dbReference type="Proteomes" id="UP000460950"/>
    </source>
</evidence>
<organism evidence="2 3">
    <name type="scientific">Phocaeicola vulgatus</name>
    <name type="common">Bacteroides vulgatus</name>
    <dbReference type="NCBI Taxonomy" id="821"/>
    <lineage>
        <taxon>Bacteria</taxon>
        <taxon>Pseudomonadati</taxon>
        <taxon>Bacteroidota</taxon>
        <taxon>Bacteroidia</taxon>
        <taxon>Bacteroidales</taxon>
        <taxon>Bacteroidaceae</taxon>
        <taxon>Phocaeicola</taxon>
    </lineage>
</organism>
<protein>
    <submittedName>
        <fullName evidence="2">Uncharacterized protein</fullName>
    </submittedName>
</protein>
<keyword evidence="1" id="KW-0472">Membrane</keyword>
<dbReference type="AlphaFoldDB" id="A0A7K0JM81"/>
<dbReference type="EMBL" id="VULU01000064">
    <property type="protein sequence ID" value="MSS50803.1"/>
    <property type="molecule type" value="Genomic_DNA"/>
</dbReference>
<sequence length="124" mass="14552">MNIKGFRRMLFGEKMPDKNDPQYKERYERDVEAGRKFAKATRIDKAAAKVQGFANMHRNLFLFIVFAFVLGGLVWNIYRISVVYRHQPVQRTATEMQDSVLKERRKVFYPSSEQNSSKAEDKSP</sequence>
<evidence type="ECO:0000313" key="2">
    <source>
        <dbReference type="EMBL" id="MSS50803.1"/>
    </source>
</evidence>
<evidence type="ECO:0000256" key="1">
    <source>
        <dbReference type="SAM" id="Phobius"/>
    </source>
</evidence>
<gene>
    <name evidence="2" type="ORF">FYJ30_21570</name>
</gene>
<feature type="transmembrane region" description="Helical" evidence="1">
    <location>
        <begin position="59"/>
        <end position="78"/>
    </location>
</feature>